<dbReference type="InterPro" id="IPR020616">
    <property type="entry name" value="Thiolase_N"/>
</dbReference>
<dbReference type="InterPro" id="IPR002155">
    <property type="entry name" value="Thiolase"/>
</dbReference>
<comment type="similarity">
    <text evidence="1 4">Belongs to the thiolase-like superfamily. Thiolase family.</text>
</comment>
<gene>
    <name evidence="5" type="ORF">Tchl_3421</name>
</gene>
<dbReference type="InterPro" id="IPR016039">
    <property type="entry name" value="Thiolase-like"/>
</dbReference>
<dbReference type="RefSeq" id="WP_075149456.1">
    <property type="nucleotide sequence ID" value="NZ_CP018839.1"/>
</dbReference>
<evidence type="ECO:0000256" key="4">
    <source>
        <dbReference type="RuleBase" id="RU003557"/>
    </source>
</evidence>
<dbReference type="STRING" id="96773.Tchl_3421"/>
<dbReference type="CDD" id="cd00751">
    <property type="entry name" value="thiolase"/>
    <property type="match status" value="1"/>
</dbReference>
<dbReference type="SUPFAM" id="SSF53901">
    <property type="entry name" value="Thiolase-like"/>
    <property type="match status" value="2"/>
</dbReference>
<dbReference type="InterPro" id="IPR020617">
    <property type="entry name" value="Thiolase_C"/>
</dbReference>
<dbReference type="GO" id="GO:0003988">
    <property type="term" value="F:acetyl-CoA C-acyltransferase activity"/>
    <property type="evidence" value="ECO:0007669"/>
    <property type="project" value="UniProtKB-ARBA"/>
</dbReference>
<dbReference type="PANTHER" id="PTHR18919">
    <property type="entry name" value="ACETYL-COA C-ACYLTRANSFERASE"/>
    <property type="match status" value="1"/>
</dbReference>
<dbReference type="Pfam" id="PF02803">
    <property type="entry name" value="Thiolase_C"/>
    <property type="match status" value="1"/>
</dbReference>
<sequence>MTTSENDIVAISVARTPLGSFGGSLREVPVWELGAIAIRAALERAALPGDQIDQMIFANCRQAGNGPNPARTAAVKGGIPVEAPSFTVNMACPSGMKSVMLAAQELASGNARFIVAGGMESMSTMPYLLKNVRWEGFKLGDKTLLDGWADTFDPLCGCGMGMTAENLVSKYGITREEMDEFALASHDGAAKAQRGGFTASEIVPVTLPATRTQDEVTLSLDEAIRPDTCLESLAKLKPVFKKDGSVTAGNACSMGDGACAIVLTTRAIAKSLGRSPMFSLVASAQTAVEPAYMGEGPGRAIPMVLKKAGMTLSDIDFIEVNEAFAAQVLANERALRWDRAKVNVYGGAIALSHPTGMSGARLLMTLGNILQRENGELGVASICGGGGVTTAIVIRRES</sequence>
<keyword evidence="2 4" id="KW-0808">Transferase</keyword>
<reference evidence="5 6" key="1">
    <citation type="submission" date="2016-12" db="EMBL/GenBank/DDBJ databases">
        <title>Complete genome sequence of Thauera chlorobenzoica, a Betaproteobacterium degrading haloaromatics anaerobically to CO2 and halides.</title>
        <authorList>
            <person name="Goris T."/>
            <person name="Mergelsberg M."/>
            <person name="Boll M."/>
        </authorList>
    </citation>
    <scope>NUCLEOTIDE SEQUENCE [LARGE SCALE GENOMIC DNA]</scope>
    <source>
        <strain evidence="5 6">3CB1</strain>
    </source>
</reference>
<organism evidence="5 6">
    <name type="scientific">Thauera chlorobenzoica</name>
    <dbReference type="NCBI Taxonomy" id="96773"/>
    <lineage>
        <taxon>Bacteria</taxon>
        <taxon>Pseudomonadati</taxon>
        <taxon>Pseudomonadota</taxon>
        <taxon>Betaproteobacteria</taxon>
        <taxon>Rhodocyclales</taxon>
        <taxon>Zoogloeaceae</taxon>
        <taxon>Thauera</taxon>
    </lineage>
</organism>
<accession>A0A1H5YUC1</accession>
<dbReference type="KEGG" id="tcl:Tchl_3421"/>
<dbReference type="OrthoDB" id="9764638at2"/>
<dbReference type="PIRSF" id="PIRSF000429">
    <property type="entry name" value="Ac-CoA_Ac_transf"/>
    <property type="match status" value="1"/>
</dbReference>
<evidence type="ECO:0000256" key="3">
    <source>
        <dbReference type="ARBA" id="ARBA00023315"/>
    </source>
</evidence>
<name>A0A1H5YUC1_9RHOO</name>
<keyword evidence="6" id="KW-1185">Reference proteome</keyword>
<evidence type="ECO:0000256" key="2">
    <source>
        <dbReference type="ARBA" id="ARBA00022679"/>
    </source>
</evidence>
<dbReference type="Gene3D" id="3.40.47.10">
    <property type="match status" value="1"/>
</dbReference>
<dbReference type="AlphaFoldDB" id="A0A1H5YUC1"/>
<dbReference type="Pfam" id="PF00108">
    <property type="entry name" value="Thiolase_N"/>
    <property type="match status" value="1"/>
</dbReference>
<evidence type="ECO:0000313" key="6">
    <source>
        <dbReference type="Proteomes" id="UP000185739"/>
    </source>
</evidence>
<dbReference type="NCBIfam" id="TIGR01930">
    <property type="entry name" value="AcCoA-C-Actrans"/>
    <property type="match status" value="1"/>
</dbReference>
<dbReference type="PANTHER" id="PTHR18919:SF107">
    <property type="entry name" value="ACETYL-COA ACETYLTRANSFERASE, CYTOSOLIC"/>
    <property type="match status" value="1"/>
</dbReference>
<dbReference type="EMBL" id="CP018839">
    <property type="protein sequence ID" value="APR06221.1"/>
    <property type="molecule type" value="Genomic_DNA"/>
</dbReference>
<dbReference type="Proteomes" id="UP000185739">
    <property type="component" value="Chromosome"/>
</dbReference>
<protein>
    <submittedName>
        <fullName evidence="5">Thiolase</fullName>
    </submittedName>
</protein>
<evidence type="ECO:0000313" key="5">
    <source>
        <dbReference type="EMBL" id="APR06221.1"/>
    </source>
</evidence>
<evidence type="ECO:0000256" key="1">
    <source>
        <dbReference type="ARBA" id="ARBA00010982"/>
    </source>
</evidence>
<keyword evidence="3 4" id="KW-0012">Acyltransferase</keyword>
<proteinExistence type="inferred from homology"/>